<dbReference type="RefSeq" id="WP_074822140.1">
    <property type="nucleotide sequence ID" value="NZ_LT670845.1"/>
</dbReference>
<feature type="region of interest" description="Disordered" evidence="1">
    <location>
        <begin position="79"/>
        <end position="98"/>
    </location>
</feature>
<dbReference type="Proteomes" id="UP000183208">
    <property type="component" value="Unassembled WGS sequence"/>
</dbReference>
<organism evidence="2 3">
    <name type="scientific">Bradyrhizobium lablabi</name>
    <dbReference type="NCBI Taxonomy" id="722472"/>
    <lineage>
        <taxon>Bacteria</taxon>
        <taxon>Pseudomonadati</taxon>
        <taxon>Pseudomonadota</taxon>
        <taxon>Alphaproteobacteria</taxon>
        <taxon>Hyphomicrobiales</taxon>
        <taxon>Nitrobacteraceae</taxon>
        <taxon>Bradyrhizobium</taxon>
    </lineage>
</organism>
<reference evidence="2 3" key="1">
    <citation type="submission" date="2016-10" db="EMBL/GenBank/DDBJ databases">
        <authorList>
            <person name="de Groot N.N."/>
        </authorList>
    </citation>
    <scope>NUCLEOTIDE SEQUENCE [LARGE SCALE GENOMIC DNA]</scope>
    <source>
        <strain evidence="2 3">GAS522</strain>
    </source>
</reference>
<protein>
    <submittedName>
        <fullName evidence="2">Uncharacterized protein</fullName>
    </submittedName>
</protein>
<dbReference type="AlphaFoldDB" id="A0A1M7A4M8"/>
<dbReference type="EMBL" id="FNTI01000001">
    <property type="protein sequence ID" value="SED35589.1"/>
    <property type="molecule type" value="Genomic_DNA"/>
</dbReference>
<accession>A0A1M7A4M8</accession>
<evidence type="ECO:0000313" key="3">
    <source>
        <dbReference type="Proteomes" id="UP000183208"/>
    </source>
</evidence>
<proteinExistence type="predicted"/>
<gene>
    <name evidence="2" type="ORF">SAMN05444171_3891</name>
</gene>
<evidence type="ECO:0000256" key="1">
    <source>
        <dbReference type="SAM" id="MobiDB-lite"/>
    </source>
</evidence>
<evidence type="ECO:0000313" key="2">
    <source>
        <dbReference type="EMBL" id="SED35589.1"/>
    </source>
</evidence>
<name>A0A1M7A4M8_9BRAD</name>
<sequence length="98" mass="10093">MVRSVFEIVKAPLGWSVFADNVKIAGVYDSRGAALEAAALAASFAVSDGVAVQINVPGEDEERPRWAVAFEIAATILPDREPAAAPSPSRGTAGKSPG</sequence>